<evidence type="ECO:0000313" key="5">
    <source>
        <dbReference type="Proteomes" id="UP001410795"/>
    </source>
</evidence>
<dbReference type="PANTHER" id="PTHR23028">
    <property type="entry name" value="ACETYLTRANSFERASE"/>
    <property type="match status" value="1"/>
</dbReference>
<feature type="transmembrane region" description="Helical" evidence="1">
    <location>
        <begin position="33"/>
        <end position="53"/>
    </location>
</feature>
<feature type="transmembrane region" description="Helical" evidence="1">
    <location>
        <begin position="106"/>
        <end position="127"/>
    </location>
</feature>
<proteinExistence type="predicted"/>
<dbReference type="Pfam" id="PF01757">
    <property type="entry name" value="Acyl_transf_3"/>
    <property type="match status" value="1"/>
</dbReference>
<feature type="transmembrane region" description="Helical" evidence="1">
    <location>
        <begin position="358"/>
        <end position="380"/>
    </location>
</feature>
<dbReference type="PANTHER" id="PTHR23028:SF53">
    <property type="entry name" value="ACYL_TRANSF_3 DOMAIN-CONTAINING PROTEIN"/>
    <property type="match status" value="1"/>
</dbReference>
<gene>
    <name evidence="4" type="ORF">GCM10022202_14690</name>
</gene>
<feature type="domain" description="SGNH" evidence="3">
    <location>
        <begin position="456"/>
        <end position="686"/>
    </location>
</feature>
<feature type="transmembrane region" description="Helical" evidence="1">
    <location>
        <begin position="291"/>
        <end position="310"/>
    </location>
</feature>
<dbReference type="InterPro" id="IPR043968">
    <property type="entry name" value="SGNH"/>
</dbReference>
<reference evidence="5" key="1">
    <citation type="journal article" date="2019" name="Int. J. Syst. Evol. Microbiol.">
        <title>The Global Catalogue of Microorganisms (GCM) 10K type strain sequencing project: providing services to taxonomists for standard genome sequencing and annotation.</title>
        <authorList>
            <consortium name="The Broad Institute Genomics Platform"/>
            <consortium name="The Broad Institute Genome Sequencing Center for Infectious Disease"/>
            <person name="Wu L."/>
            <person name="Ma J."/>
        </authorList>
    </citation>
    <scope>NUCLEOTIDE SEQUENCE [LARGE SCALE GENOMIC DNA]</scope>
    <source>
        <strain evidence="5">JCM 16546</strain>
    </source>
</reference>
<protein>
    <submittedName>
        <fullName evidence="4">Acyltransferase family protein</fullName>
    </submittedName>
</protein>
<keyword evidence="1" id="KW-0472">Membrane</keyword>
<evidence type="ECO:0000256" key="1">
    <source>
        <dbReference type="SAM" id="Phobius"/>
    </source>
</evidence>
<dbReference type="Pfam" id="PF19040">
    <property type="entry name" value="SGNH"/>
    <property type="match status" value="1"/>
</dbReference>
<feature type="transmembrane region" description="Helical" evidence="1">
    <location>
        <begin position="193"/>
        <end position="215"/>
    </location>
</feature>
<feature type="transmembrane region" description="Helical" evidence="1">
    <location>
        <begin position="12"/>
        <end position="27"/>
    </location>
</feature>
<sequence length="695" mass="75953">MSAGFRPEIQALRAVAVLLVVLFHLWPDQLTGGYIGVDVFFVISGYLITSHLWKELRDSGRVRLGRFYARRIRRLLPAAFLVLLVALAGVLLLVPRGEWAVMLRDIWASAVYSVNWVLAASAVDYFAAEDAASPVQHYWSLSVEEQFYLVWPLVLMLAWLARRRWVLLATLGIVLAGSLAYSVVGAYQFQSFAYFATPAHAWEFALGGVAALALPRLNLRDGWWLTAASWTGWGAIVGAALLFDAASPFPGWIALLPVTGALLVIVAGTPRSPWSPSDIVVWRPVQFVGDISYSLYLWHWLPIVLLPYAFEAWLGRDYLTVREKLVVLVACVLLAWGTKVLVEDPVRGSTRWRLPRRTFIAAAAATAVTVAAAVTPVILLERDGAAQAHRLDALVAEAISEDGESCVGALSIDVEAPCPDTHLIAESDAIAYAAKDTEHAWRARQAEADPWFEPDCATSSSGNPVCRYGSAEADVRVALVGDSHAGHLTPALLSIAHAHGWAVDVWRVTECTPAVQTYDADEPDARADCQEWKRTIFDDVAASDADTVVTSSFTGRYTRWLRKSPGSVRAIETGFVEAWQVWRDAGKSVLAVSDTPYWRENVPRCITAALDPQRDPCTVEPAAVTFDDPLLAAVETSADPDIVGIDLSDVFCDESLCHPVVGGLVSTRDTTHMTASFATTLAPRIEEALMPLVRP</sequence>
<name>A0ABP7BDB0_9MICO</name>
<dbReference type="EMBL" id="BAAAYV010000006">
    <property type="protein sequence ID" value="GAA3655604.1"/>
    <property type="molecule type" value="Genomic_DNA"/>
</dbReference>
<keyword evidence="4" id="KW-0012">Acyltransferase</keyword>
<keyword evidence="4" id="KW-0808">Transferase</keyword>
<feature type="transmembrane region" description="Helical" evidence="1">
    <location>
        <begin position="74"/>
        <end position="94"/>
    </location>
</feature>
<accession>A0ABP7BDB0</accession>
<feature type="transmembrane region" description="Helical" evidence="1">
    <location>
        <begin position="165"/>
        <end position="187"/>
    </location>
</feature>
<dbReference type="GO" id="GO:0016746">
    <property type="term" value="F:acyltransferase activity"/>
    <property type="evidence" value="ECO:0007669"/>
    <property type="project" value="UniProtKB-KW"/>
</dbReference>
<keyword evidence="5" id="KW-1185">Reference proteome</keyword>
<dbReference type="InterPro" id="IPR002656">
    <property type="entry name" value="Acyl_transf_3_dom"/>
</dbReference>
<dbReference type="InterPro" id="IPR050879">
    <property type="entry name" value="Acyltransferase_3"/>
</dbReference>
<feature type="transmembrane region" description="Helical" evidence="1">
    <location>
        <begin position="325"/>
        <end position="342"/>
    </location>
</feature>
<dbReference type="RefSeq" id="WP_221860326.1">
    <property type="nucleotide sequence ID" value="NZ_BAAAYV010000006.1"/>
</dbReference>
<keyword evidence="1" id="KW-0812">Transmembrane</keyword>
<evidence type="ECO:0000259" key="2">
    <source>
        <dbReference type="Pfam" id="PF01757"/>
    </source>
</evidence>
<feature type="domain" description="Acyltransferase 3" evidence="2">
    <location>
        <begin position="8"/>
        <end position="336"/>
    </location>
</feature>
<feature type="transmembrane region" description="Helical" evidence="1">
    <location>
        <begin position="249"/>
        <end position="270"/>
    </location>
</feature>
<evidence type="ECO:0000313" key="4">
    <source>
        <dbReference type="EMBL" id="GAA3655604.1"/>
    </source>
</evidence>
<comment type="caution">
    <text evidence="4">The sequence shown here is derived from an EMBL/GenBank/DDBJ whole genome shotgun (WGS) entry which is preliminary data.</text>
</comment>
<feature type="transmembrane region" description="Helical" evidence="1">
    <location>
        <begin position="222"/>
        <end position="243"/>
    </location>
</feature>
<dbReference type="Proteomes" id="UP001410795">
    <property type="component" value="Unassembled WGS sequence"/>
</dbReference>
<evidence type="ECO:0000259" key="3">
    <source>
        <dbReference type="Pfam" id="PF19040"/>
    </source>
</evidence>
<keyword evidence="1" id="KW-1133">Transmembrane helix</keyword>
<organism evidence="4 5">
    <name type="scientific">Microbacterium marinilacus</name>
    <dbReference type="NCBI Taxonomy" id="415209"/>
    <lineage>
        <taxon>Bacteria</taxon>
        <taxon>Bacillati</taxon>
        <taxon>Actinomycetota</taxon>
        <taxon>Actinomycetes</taxon>
        <taxon>Micrococcales</taxon>
        <taxon>Microbacteriaceae</taxon>
        <taxon>Microbacterium</taxon>
    </lineage>
</organism>